<proteinExistence type="predicted"/>
<dbReference type="Gene3D" id="3.30.1330.230">
    <property type="match status" value="1"/>
</dbReference>
<dbReference type="AlphaFoldDB" id="A0A1G8H591"/>
<evidence type="ECO:0000313" key="3">
    <source>
        <dbReference type="Proteomes" id="UP000243588"/>
    </source>
</evidence>
<feature type="domain" description="YcaO" evidence="1">
    <location>
        <begin position="61"/>
        <end position="435"/>
    </location>
</feature>
<dbReference type="RefSeq" id="WP_090410513.1">
    <property type="nucleotide sequence ID" value="NZ_FNDQ01000042.1"/>
</dbReference>
<accession>A0A1G8H591</accession>
<gene>
    <name evidence="2" type="ORF">SAMN05421818_1422</name>
</gene>
<dbReference type="Proteomes" id="UP000243588">
    <property type="component" value="Unassembled WGS sequence"/>
</dbReference>
<dbReference type="EMBL" id="FNDQ01000042">
    <property type="protein sequence ID" value="SDI01721.1"/>
    <property type="molecule type" value="Genomic_DNA"/>
</dbReference>
<evidence type="ECO:0000259" key="1">
    <source>
        <dbReference type="PROSITE" id="PS51664"/>
    </source>
</evidence>
<dbReference type="PANTHER" id="PTHR37809:SF1">
    <property type="entry name" value="RIBOSOMAL PROTEIN S12 METHYLTHIOTRANSFERASE ACCESSORY FACTOR YCAO"/>
    <property type="match status" value="1"/>
</dbReference>
<dbReference type="InterPro" id="IPR003776">
    <property type="entry name" value="YcaO-like_dom"/>
</dbReference>
<reference evidence="3" key="1">
    <citation type="submission" date="2016-10" db="EMBL/GenBank/DDBJ databases">
        <authorList>
            <person name="Varghese N."/>
            <person name="Submissions S."/>
        </authorList>
    </citation>
    <scope>NUCLEOTIDE SEQUENCE [LARGE SCALE GENOMIC DNA]</scope>
    <source>
        <strain evidence="3">DSM 23313</strain>
    </source>
</reference>
<name>A0A1G8H591_9FLAO</name>
<organism evidence="2 3">
    <name type="scientific">Myroides phaeus</name>
    <dbReference type="NCBI Taxonomy" id="702745"/>
    <lineage>
        <taxon>Bacteria</taxon>
        <taxon>Pseudomonadati</taxon>
        <taxon>Bacteroidota</taxon>
        <taxon>Flavobacteriia</taxon>
        <taxon>Flavobacteriales</taxon>
        <taxon>Flavobacteriaceae</taxon>
        <taxon>Myroides</taxon>
    </lineage>
</organism>
<dbReference type="PANTHER" id="PTHR37809">
    <property type="entry name" value="RIBOSOMAL PROTEIN S12 METHYLTHIOTRANSFERASE ACCESSORY FACTOR YCAO"/>
    <property type="match status" value="1"/>
</dbReference>
<dbReference type="Pfam" id="PF02624">
    <property type="entry name" value="YcaO"/>
    <property type="match status" value="1"/>
</dbReference>
<dbReference type="GO" id="GO:0005840">
    <property type="term" value="C:ribosome"/>
    <property type="evidence" value="ECO:0007669"/>
    <property type="project" value="UniProtKB-KW"/>
</dbReference>
<keyword evidence="2" id="KW-0689">Ribosomal protein</keyword>
<evidence type="ECO:0000313" key="2">
    <source>
        <dbReference type="EMBL" id="SDI01721.1"/>
    </source>
</evidence>
<protein>
    <submittedName>
        <fullName evidence="2">Ribosomal protein S12 methylthiotransferase accessory factor</fullName>
    </submittedName>
</protein>
<keyword evidence="2" id="KW-0687">Ribonucleoprotein</keyword>
<dbReference type="STRING" id="702745.SAMN05421818_1422"/>
<dbReference type="PROSITE" id="PS51664">
    <property type="entry name" value="YCAO"/>
    <property type="match status" value="1"/>
</dbReference>
<keyword evidence="3" id="KW-1185">Reference proteome</keyword>
<sequence length="435" mass="51155">MNGKTIYREITKNLSGTHASFIPGDFHFLPNRFFVPKGIFQTTCEGKNLNYLGAQTNQITAGSISFDKEEAIISTFGEFVERYCASFQLQQSHNIIENISHKEISKTHNVINFGYLKLYKDEQFDENFPYIKITKETPIDWVKGYCHITQREIYLPCEFVFLPYKYSENNRSYWNQTSTGLAAHTDRLKAIQGGYLESEERNAFSKWWYLQNKEINRQIKYNQKTVIEYYKENNRINQLYNNDRVEIITYDLGNYSNVETIVCFTIFTYKEKEYISIGCSSRFNKEEALIKACMESYQGIDYAILLCGKKNWIDGADKDFNLIDGFDKHFAFYNLHPEFRTKIPLYQNLKNDDYSDIKIFNKVRSFDLKGLKDNHNDIKHIISVDLTTEDVRTLGFEVYRVSVPGFHLLTGTHKTPFLGFFEEKELFLDYPHPFP</sequence>
<keyword evidence="2" id="KW-0808">Transferase</keyword>
<dbReference type="GO" id="GO:0016740">
    <property type="term" value="F:transferase activity"/>
    <property type="evidence" value="ECO:0007669"/>
    <property type="project" value="UniProtKB-KW"/>
</dbReference>